<evidence type="ECO:0000256" key="1">
    <source>
        <dbReference type="SAM" id="MobiDB-lite"/>
    </source>
</evidence>
<accession>R7QSD5</accession>
<feature type="compositionally biased region" description="Basic and acidic residues" evidence="1">
    <location>
        <begin position="197"/>
        <end position="214"/>
    </location>
</feature>
<feature type="compositionally biased region" description="Polar residues" evidence="1">
    <location>
        <begin position="570"/>
        <end position="582"/>
    </location>
</feature>
<feature type="compositionally biased region" description="Basic and acidic residues" evidence="1">
    <location>
        <begin position="77"/>
        <end position="86"/>
    </location>
</feature>
<sequence length="808" mass="87279">MSSSPPNPSPSAAVKSEQPLAISAGSEALEYVPAPSVNAKKDQTPDTVAQAQPPADKKEELASSPTASNLPEPDMSTTDKEKDENARNSAEQAAKGQVPEITQAESKIESETEATSEKVDTQITPGERAEIPPSTNVHTAMDSEKNEVPTHSPTGNGAAAPSSTLADNSDDKATNLTSAKSAAQASDSPSETAADNPNEKTSDADAPEEKKPSEDELQQSASETPNAESSAPSTSSRKRSRRLSTKASALSPVRTLRPRASTKPLNVEADAARPDAQAVTVPEIVKAKSESSVPKTEPSLRENETDAAATNANDANTGEDETDDKPRPVMTEKGLRMVVGDSVFVTADQLEDIKRQRMRGKNLKPIEELTFQDILSYNRDQLRCYCYIYSTPRRKKSEMEVDMARFVSLWNEGKPGFVFAEYIPKNSGRMDASAFVHRLTTNDRSSASRAQQSAGGQNSTEAMKGLPADNTPGKPIGGAHPKSSTKTPPRTSVRASPPAALPASAKRPPPRPASIQPSPIRPNLPPRPPSSERLVGALPTNQSSFPTQASGSGAGRNSAGSSSKSGRTSMPVQNMPQGYNTSHKQKMHARTAGIKFKAAYNGAGPAIVHIVENAAAYFEGKDSAEVISDRAKSYERYQLNVDLLTEIFDGPLSDFESDDNSIVSPGKEIGHTEIRAEGEAVLKDVHMVDVNGNDIKAPEEVVSQQLAKRMDAKARGDVNIDMEAWEQAYRKAEKLTQESDRTNMRLFQRLERAESEQEIETVRRDFERENDIRLPGAPPPLIRRKLDKSLPAMQMPDNKCNILRFKVA</sequence>
<feature type="compositionally biased region" description="Low complexity" evidence="1">
    <location>
        <begin position="549"/>
        <end position="569"/>
    </location>
</feature>
<dbReference type="EMBL" id="HG002219">
    <property type="protein sequence ID" value="CDF40653.1"/>
    <property type="molecule type" value="Genomic_DNA"/>
</dbReference>
<evidence type="ECO:0000313" key="2">
    <source>
        <dbReference type="EMBL" id="CDF40653.1"/>
    </source>
</evidence>
<feature type="region of interest" description="Disordered" evidence="1">
    <location>
        <begin position="440"/>
        <end position="583"/>
    </location>
</feature>
<feature type="compositionally biased region" description="Low complexity" evidence="1">
    <location>
        <begin position="444"/>
        <end position="457"/>
    </location>
</feature>
<protein>
    <submittedName>
        <fullName evidence="2">Uncharacterized protein</fullName>
    </submittedName>
</protein>
<dbReference type="OrthoDB" id="3921at2759"/>
<feature type="compositionally biased region" description="Basic and acidic residues" evidence="1">
    <location>
        <begin position="106"/>
        <end position="120"/>
    </location>
</feature>
<feature type="compositionally biased region" description="Polar residues" evidence="1">
    <location>
        <begin position="149"/>
        <end position="167"/>
    </location>
</feature>
<feature type="compositionally biased region" description="Low complexity" evidence="1">
    <location>
        <begin position="306"/>
        <end position="316"/>
    </location>
</feature>
<feature type="compositionally biased region" description="Pro residues" evidence="1">
    <location>
        <begin position="519"/>
        <end position="529"/>
    </location>
</feature>
<evidence type="ECO:0000313" key="3">
    <source>
        <dbReference type="Proteomes" id="UP000012073"/>
    </source>
</evidence>
<dbReference type="AlphaFoldDB" id="R7QSD5"/>
<dbReference type="RefSeq" id="XP_005710947.1">
    <property type="nucleotide sequence ID" value="XM_005710890.1"/>
</dbReference>
<proteinExistence type="predicted"/>
<keyword evidence="3" id="KW-1185">Reference proteome</keyword>
<reference evidence="3" key="1">
    <citation type="journal article" date="2013" name="Proc. Natl. Acad. Sci. U.S.A.">
        <title>Genome structure and metabolic features in the red seaweed Chondrus crispus shed light on evolution of the Archaeplastida.</title>
        <authorList>
            <person name="Collen J."/>
            <person name="Porcel B."/>
            <person name="Carre W."/>
            <person name="Ball S.G."/>
            <person name="Chaparro C."/>
            <person name="Tonon T."/>
            <person name="Barbeyron T."/>
            <person name="Michel G."/>
            <person name="Noel B."/>
            <person name="Valentin K."/>
            <person name="Elias M."/>
            <person name="Artiguenave F."/>
            <person name="Arun A."/>
            <person name="Aury J.M."/>
            <person name="Barbosa-Neto J.F."/>
            <person name="Bothwell J.H."/>
            <person name="Bouget F.Y."/>
            <person name="Brillet L."/>
            <person name="Cabello-Hurtado F."/>
            <person name="Capella-Gutierrez S."/>
            <person name="Charrier B."/>
            <person name="Cladiere L."/>
            <person name="Cock J.M."/>
            <person name="Coelho S.M."/>
            <person name="Colleoni C."/>
            <person name="Czjzek M."/>
            <person name="Da Silva C."/>
            <person name="Delage L."/>
            <person name="Denoeud F."/>
            <person name="Deschamps P."/>
            <person name="Dittami S.M."/>
            <person name="Gabaldon T."/>
            <person name="Gachon C.M."/>
            <person name="Groisillier A."/>
            <person name="Herve C."/>
            <person name="Jabbari K."/>
            <person name="Katinka M."/>
            <person name="Kloareg B."/>
            <person name="Kowalczyk N."/>
            <person name="Labadie K."/>
            <person name="Leblanc C."/>
            <person name="Lopez P.J."/>
            <person name="McLachlan D.H."/>
            <person name="Meslet-Cladiere L."/>
            <person name="Moustafa A."/>
            <person name="Nehr Z."/>
            <person name="Nyvall Collen P."/>
            <person name="Panaud O."/>
            <person name="Partensky F."/>
            <person name="Poulain J."/>
            <person name="Rensing S.A."/>
            <person name="Rousvoal S."/>
            <person name="Samson G."/>
            <person name="Symeonidi A."/>
            <person name="Weissenbach J."/>
            <person name="Zambounis A."/>
            <person name="Wincker P."/>
            <person name="Boyen C."/>
        </authorList>
    </citation>
    <scope>NUCLEOTIDE SEQUENCE [LARGE SCALE GENOMIC DNA]</scope>
    <source>
        <strain evidence="3">cv. Stackhouse</strain>
    </source>
</reference>
<feature type="compositionally biased region" description="Low complexity" evidence="1">
    <location>
        <begin position="494"/>
        <end position="506"/>
    </location>
</feature>
<dbReference type="KEGG" id="ccp:CHC_T00007295001"/>
<dbReference type="GeneID" id="17318643"/>
<dbReference type="OMA" id="EVRKIHY"/>
<dbReference type="Gramene" id="CDF40653">
    <property type="protein sequence ID" value="CDF40653"/>
    <property type="gene ID" value="CHC_T00007295001"/>
</dbReference>
<name>R7QSD5_CHOCR</name>
<dbReference type="Proteomes" id="UP000012073">
    <property type="component" value="Unassembled WGS sequence"/>
</dbReference>
<feature type="region of interest" description="Disordered" evidence="1">
    <location>
        <begin position="1"/>
        <end position="328"/>
    </location>
</feature>
<feature type="compositionally biased region" description="Polar residues" evidence="1">
    <location>
        <begin position="539"/>
        <end position="548"/>
    </location>
</feature>
<feature type="compositionally biased region" description="Polar residues" evidence="1">
    <location>
        <begin position="218"/>
        <end position="228"/>
    </location>
</feature>
<feature type="compositionally biased region" description="Polar residues" evidence="1">
    <location>
        <begin position="174"/>
        <end position="195"/>
    </location>
</feature>
<gene>
    <name evidence="2" type="ORF">CHC_T00007295001</name>
</gene>
<organism evidence="2 3">
    <name type="scientific">Chondrus crispus</name>
    <name type="common">Carrageen Irish moss</name>
    <name type="synonym">Polymorpha crispa</name>
    <dbReference type="NCBI Taxonomy" id="2769"/>
    <lineage>
        <taxon>Eukaryota</taxon>
        <taxon>Rhodophyta</taxon>
        <taxon>Florideophyceae</taxon>
        <taxon>Rhodymeniophycidae</taxon>
        <taxon>Gigartinales</taxon>
        <taxon>Gigartinaceae</taxon>
        <taxon>Chondrus</taxon>
    </lineage>
</organism>